<evidence type="ECO:0000256" key="2">
    <source>
        <dbReference type="ARBA" id="ARBA00004586"/>
    </source>
</evidence>
<evidence type="ECO:0000256" key="6">
    <source>
        <dbReference type="ARBA" id="ARBA00022679"/>
    </source>
</evidence>
<comment type="similarity">
    <text evidence="4">Belongs to the UPP synthase family.</text>
</comment>
<sequence length="333" mass="37362">MSTMVSVRNFLSGSHSKLKFAFSLKILHLDLLNVIMVLHQIQSVILNYGNETQELLKWASRSGNLGLRVLWLILHFAVTIWYFLLGVVQSFESFLIASDILTKYEALDISKVRYLAMVIDSEEAQELSKVLELLQWVADIGVKSVCLYDPEGVLKNNKEPIMQRFSSANLSEEAAVNGRLVTRRNLTLEFVSFEDGKEAVAKAANYLFVKHYANGTKEKSDFTEPQMAEALGAIGSGGAEPDLLLIYGPTRCHLGFPAWRLRYTEIVHMGPLKSMSYGSLVKAIFKYTMVHQNYETTDALVAVPSCGQKFEISFHSGISYQIKLQVCIGSFRV</sequence>
<dbReference type="Gene3D" id="3.40.1180.10">
    <property type="entry name" value="Decaprenyl diphosphate synthase-like"/>
    <property type="match status" value="1"/>
</dbReference>
<dbReference type="InterPro" id="IPR038887">
    <property type="entry name" value="Nus1/NgBR"/>
</dbReference>
<evidence type="ECO:0000313" key="14">
    <source>
        <dbReference type="Proteomes" id="UP001652660"/>
    </source>
</evidence>
<keyword evidence="6" id="KW-0808">Transferase</keyword>
<evidence type="ECO:0000256" key="8">
    <source>
        <dbReference type="ARBA" id="ARBA00022824"/>
    </source>
</evidence>
<evidence type="ECO:0000256" key="3">
    <source>
        <dbReference type="ARBA" id="ARBA00004922"/>
    </source>
</evidence>
<dbReference type="PANTHER" id="PTHR21528">
    <property type="entry name" value="DEHYDRODOLICHYL DIPHOSPHATE SYNTHASE COMPLEX SUBUNIT NUS1"/>
    <property type="match status" value="1"/>
</dbReference>
<keyword evidence="7 13" id="KW-0812">Transmembrane</keyword>
<evidence type="ECO:0000256" key="12">
    <source>
        <dbReference type="ARBA" id="ARBA00047353"/>
    </source>
</evidence>
<dbReference type="PANTHER" id="PTHR21528:SF0">
    <property type="entry name" value="DEHYDRODOLICHYL DIPHOSPHATE SYNTHASE COMPLEX SUBUNIT NUS1"/>
    <property type="match status" value="1"/>
</dbReference>
<evidence type="ECO:0000256" key="9">
    <source>
        <dbReference type="ARBA" id="ARBA00022842"/>
    </source>
</evidence>
<keyword evidence="8" id="KW-0256">Endoplasmic reticulum</keyword>
<comment type="catalytic activity">
    <reaction evidence="12">
        <text>n isopentenyl diphosphate + (2E,6E)-farnesyl diphosphate = a di-trans,poly-cis-polyprenyl diphosphate + n diphosphate</text>
        <dbReference type="Rhea" id="RHEA:53008"/>
        <dbReference type="Rhea" id="RHEA-COMP:19494"/>
        <dbReference type="ChEBI" id="CHEBI:33019"/>
        <dbReference type="ChEBI" id="CHEBI:128769"/>
        <dbReference type="ChEBI" id="CHEBI:136960"/>
        <dbReference type="ChEBI" id="CHEBI:175763"/>
        <dbReference type="EC" id="2.5.1.87"/>
    </reaction>
</comment>
<protein>
    <recommendedName>
        <fullName evidence="5">ditrans,polycis-polyprenyl diphosphate synthase [(2E,6E)-farnesyldiphosphate specific]</fullName>
        <ecNumber evidence="5">2.5.1.87</ecNumber>
    </recommendedName>
</protein>
<feature type="transmembrane region" description="Helical" evidence="13">
    <location>
        <begin position="65"/>
        <end position="84"/>
    </location>
</feature>
<evidence type="ECO:0000256" key="7">
    <source>
        <dbReference type="ARBA" id="ARBA00022692"/>
    </source>
</evidence>
<dbReference type="RefSeq" id="XP_071930771.1">
    <property type="nucleotide sequence ID" value="XM_072074670.1"/>
</dbReference>
<comment type="cofactor">
    <cofactor evidence="1">
        <name>Mg(2+)</name>
        <dbReference type="ChEBI" id="CHEBI:18420"/>
    </cofactor>
</comment>
<keyword evidence="10 13" id="KW-1133">Transmembrane helix</keyword>
<evidence type="ECO:0000256" key="13">
    <source>
        <dbReference type="SAM" id="Phobius"/>
    </source>
</evidence>
<keyword evidence="14" id="KW-1185">Reference proteome</keyword>
<accession>A0ABM4WG48</accession>
<comment type="subcellular location">
    <subcellularLocation>
        <location evidence="2">Endoplasmic reticulum membrane</location>
    </subcellularLocation>
</comment>
<dbReference type="EC" id="2.5.1.87" evidence="5"/>
<reference evidence="15" key="1">
    <citation type="submission" date="2025-08" db="UniProtKB">
        <authorList>
            <consortium name="RefSeq"/>
        </authorList>
    </citation>
    <scope>IDENTIFICATION</scope>
    <source>
        <tissue evidence="15">Leaves</tissue>
    </source>
</reference>
<gene>
    <name evidence="15" type="primary">LOC140004207</name>
</gene>
<organism evidence="14 15">
    <name type="scientific">Coffea arabica</name>
    <name type="common">Arabian coffee</name>
    <dbReference type="NCBI Taxonomy" id="13443"/>
    <lineage>
        <taxon>Eukaryota</taxon>
        <taxon>Viridiplantae</taxon>
        <taxon>Streptophyta</taxon>
        <taxon>Embryophyta</taxon>
        <taxon>Tracheophyta</taxon>
        <taxon>Spermatophyta</taxon>
        <taxon>Magnoliopsida</taxon>
        <taxon>eudicotyledons</taxon>
        <taxon>Gunneridae</taxon>
        <taxon>Pentapetalae</taxon>
        <taxon>asterids</taxon>
        <taxon>lamiids</taxon>
        <taxon>Gentianales</taxon>
        <taxon>Rubiaceae</taxon>
        <taxon>Ixoroideae</taxon>
        <taxon>Gardenieae complex</taxon>
        <taxon>Bertiereae - Coffeeae clade</taxon>
        <taxon>Coffeeae</taxon>
        <taxon>Coffea</taxon>
    </lineage>
</organism>
<dbReference type="Proteomes" id="UP001652660">
    <property type="component" value="Chromosome 2c"/>
</dbReference>
<evidence type="ECO:0000256" key="10">
    <source>
        <dbReference type="ARBA" id="ARBA00022989"/>
    </source>
</evidence>
<dbReference type="InterPro" id="IPR036424">
    <property type="entry name" value="UPP_synth-like_sf"/>
</dbReference>
<evidence type="ECO:0000256" key="4">
    <source>
        <dbReference type="ARBA" id="ARBA00005432"/>
    </source>
</evidence>
<dbReference type="SUPFAM" id="SSF64005">
    <property type="entry name" value="Undecaprenyl diphosphate synthase"/>
    <property type="match status" value="1"/>
</dbReference>
<evidence type="ECO:0000313" key="15">
    <source>
        <dbReference type="RefSeq" id="XP_071930771.1"/>
    </source>
</evidence>
<dbReference type="GeneID" id="140004207"/>
<keyword evidence="9" id="KW-0460">Magnesium</keyword>
<evidence type="ECO:0000256" key="1">
    <source>
        <dbReference type="ARBA" id="ARBA00001946"/>
    </source>
</evidence>
<comment type="pathway">
    <text evidence="3">Protein modification; protein glycosylation.</text>
</comment>
<evidence type="ECO:0000256" key="11">
    <source>
        <dbReference type="ARBA" id="ARBA00023136"/>
    </source>
</evidence>
<evidence type="ECO:0000256" key="5">
    <source>
        <dbReference type="ARBA" id="ARBA00012596"/>
    </source>
</evidence>
<proteinExistence type="inferred from homology"/>
<name>A0ABM4WG48_COFAR</name>
<keyword evidence="11 13" id="KW-0472">Membrane</keyword>